<name>A0A077NTB3_XENBV</name>
<gene>
    <name evidence="1" type="ORF">XBO1_1900029</name>
</gene>
<sequence length="78" mass="8594">MKNSVIQKVIKIAGSQTKLAQVLGCRQSLISAWLYGKKRVSVSLVPDIVVFSNGEVLAHELRPDLPKVFPTPEVKAHE</sequence>
<comment type="caution">
    <text evidence="1">The sequence shown here is derived from an EMBL/GenBank/DDBJ whole genome shotgun (WGS) entry which is preliminary data.</text>
</comment>
<dbReference type="Gene3D" id="1.10.260.40">
    <property type="entry name" value="lambda repressor-like DNA-binding domains"/>
    <property type="match status" value="1"/>
</dbReference>
<protein>
    <submittedName>
        <fullName evidence="1">Cro (Modular protein)</fullName>
    </submittedName>
</protein>
<dbReference type="SUPFAM" id="SSF47413">
    <property type="entry name" value="lambda repressor-like DNA-binding domains"/>
    <property type="match status" value="1"/>
</dbReference>
<accession>A0A077NTB3</accession>
<dbReference type="EMBL" id="CBSX010000102">
    <property type="protein sequence ID" value="CDH05412.1"/>
    <property type="molecule type" value="Genomic_DNA"/>
</dbReference>
<dbReference type="Pfam" id="PF15943">
    <property type="entry name" value="YdaS_toxin"/>
    <property type="match status" value="1"/>
</dbReference>
<dbReference type="GeneID" id="97124849"/>
<dbReference type="AlphaFoldDB" id="A0A077NTB3"/>
<organism evidence="1">
    <name type="scientific">Xenorhabdus bovienii str. oregonense</name>
    <dbReference type="NCBI Taxonomy" id="1398202"/>
    <lineage>
        <taxon>Bacteria</taxon>
        <taxon>Pseudomonadati</taxon>
        <taxon>Pseudomonadota</taxon>
        <taxon>Gammaproteobacteria</taxon>
        <taxon>Enterobacterales</taxon>
        <taxon>Morganellaceae</taxon>
        <taxon>Xenorhabdus</taxon>
    </lineage>
</organism>
<dbReference type="Proteomes" id="UP000028483">
    <property type="component" value="Unassembled WGS sequence"/>
</dbReference>
<dbReference type="InterPro" id="IPR010982">
    <property type="entry name" value="Lambda_DNA-bd_dom_sf"/>
</dbReference>
<dbReference type="RefSeq" id="WP_010848817.1">
    <property type="nucleotide sequence ID" value="NZ_CAWLUU010000164.1"/>
</dbReference>
<dbReference type="InterPro" id="IPR031856">
    <property type="entry name" value="YdaS_toxin-like"/>
</dbReference>
<reference evidence="1" key="1">
    <citation type="submission" date="2013-07" db="EMBL/GenBank/DDBJ databases">
        <title>Sub-species coevolution in mutualistic symbiosis.</title>
        <authorList>
            <person name="Murfin K."/>
            <person name="Klassen J."/>
            <person name="Lee M."/>
            <person name="Forst S."/>
            <person name="Stock P."/>
            <person name="Goodrich-Blair H."/>
        </authorList>
    </citation>
    <scope>NUCLEOTIDE SEQUENCE [LARGE SCALE GENOMIC DNA]</scope>
    <source>
        <strain evidence="1">Oregonense</strain>
    </source>
</reference>
<evidence type="ECO:0000313" key="1">
    <source>
        <dbReference type="EMBL" id="CDH05412.1"/>
    </source>
</evidence>
<dbReference type="GO" id="GO:0003677">
    <property type="term" value="F:DNA binding"/>
    <property type="evidence" value="ECO:0007669"/>
    <property type="project" value="InterPro"/>
</dbReference>
<dbReference type="HOGENOM" id="CLU_173998_2_0_6"/>
<proteinExistence type="predicted"/>